<dbReference type="STRING" id="478820.A0A196SDT3"/>
<proteinExistence type="predicted"/>
<feature type="region of interest" description="Disordered" evidence="1">
    <location>
        <begin position="324"/>
        <end position="348"/>
    </location>
</feature>
<dbReference type="EMBL" id="LXWW01000162">
    <property type="protein sequence ID" value="OAO15215.1"/>
    <property type="molecule type" value="Genomic_DNA"/>
</dbReference>
<evidence type="ECO:0000313" key="4">
    <source>
        <dbReference type="Proteomes" id="UP000078348"/>
    </source>
</evidence>
<dbReference type="InterPro" id="IPR001206">
    <property type="entry name" value="Diacylglycerol_kinase_cat_dom"/>
</dbReference>
<name>A0A196SDT3_BLAHN</name>
<dbReference type="AlphaFoldDB" id="A0A196SDT3"/>
<keyword evidence="3" id="KW-0418">Kinase</keyword>
<organism evidence="3 4">
    <name type="scientific">Blastocystis sp. subtype 1 (strain ATCC 50177 / NandII)</name>
    <dbReference type="NCBI Taxonomy" id="478820"/>
    <lineage>
        <taxon>Eukaryota</taxon>
        <taxon>Sar</taxon>
        <taxon>Stramenopiles</taxon>
        <taxon>Bigyra</taxon>
        <taxon>Opalozoa</taxon>
        <taxon>Opalinata</taxon>
        <taxon>Blastocystidae</taxon>
        <taxon>Blastocystis</taxon>
    </lineage>
</organism>
<dbReference type="Gene3D" id="2.60.200.40">
    <property type="match status" value="1"/>
</dbReference>
<dbReference type="InterPro" id="IPR017438">
    <property type="entry name" value="ATP-NAD_kinase_N"/>
</dbReference>
<dbReference type="OrthoDB" id="3853857at2759"/>
<dbReference type="GO" id="GO:0005737">
    <property type="term" value="C:cytoplasm"/>
    <property type="evidence" value="ECO:0007669"/>
    <property type="project" value="TreeGrafter"/>
</dbReference>
<reference evidence="3 4" key="1">
    <citation type="submission" date="2016-05" db="EMBL/GenBank/DDBJ databases">
        <title>Nuclear genome of Blastocystis sp. subtype 1 NandII.</title>
        <authorList>
            <person name="Gentekaki E."/>
            <person name="Curtis B."/>
            <person name="Stairs C."/>
            <person name="Eme L."/>
            <person name="Herman E."/>
            <person name="Klimes V."/>
            <person name="Arias M.C."/>
            <person name="Elias M."/>
            <person name="Hilliou F."/>
            <person name="Klute M."/>
            <person name="Malik S.-B."/>
            <person name="Pightling A."/>
            <person name="Rachubinski R."/>
            <person name="Salas D."/>
            <person name="Schlacht A."/>
            <person name="Suga H."/>
            <person name="Archibald J."/>
            <person name="Ball S.G."/>
            <person name="Clark G."/>
            <person name="Dacks J."/>
            <person name="Van Der Giezen M."/>
            <person name="Tsaousis A."/>
            <person name="Roger A."/>
        </authorList>
    </citation>
    <scope>NUCLEOTIDE SEQUENCE [LARGE SCALE GENOMIC DNA]</scope>
    <source>
        <strain evidence="4">ATCC 50177 / NandII</strain>
    </source>
</reference>
<evidence type="ECO:0000256" key="1">
    <source>
        <dbReference type="SAM" id="MobiDB-lite"/>
    </source>
</evidence>
<dbReference type="Proteomes" id="UP000078348">
    <property type="component" value="Unassembled WGS sequence"/>
</dbReference>
<dbReference type="GO" id="GO:0016773">
    <property type="term" value="F:phosphotransferase activity, alcohol group as acceptor"/>
    <property type="evidence" value="ECO:0007669"/>
    <property type="project" value="UniProtKB-ARBA"/>
</dbReference>
<dbReference type="InterPro" id="IPR050187">
    <property type="entry name" value="Lipid_Phosphate_FormReg"/>
</dbReference>
<accession>A0A196SDT3</accession>
<protein>
    <submittedName>
        <fullName evidence="3">Sphingosine kinase 1</fullName>
    </submittedName>
</protein>
<dbReference type="Pfam" id="PF00781">
    <property type="entry name" value="DAGK_cat"/>
    <property type="match status" value="1"/>
</dbReference>
<keyword evidence="4" id="KW-1185">Reference proteome</keyword>
<dbReference type="PANTHER" id="PTHR12358:SF31">
    <property type="entry name" value="ACYLGLYCEROL KINASE, MITOCHONDRIAL"/>
    <property type="match status" value="1"/>
</dbReference>
<dbReference type="PROSITE" id="PS50146">
    <property type="entry name" value="DAGK"/>
    <property type="match status" value="1"/>
</dbReference>
<sequence length="481" mass="54765">MRDRRVLRVSFFNPPKSIIDPQAKQNNTYFIYKQIHRVVMEEYKANTDALIELNKRFSPSEGAVQQLREQLRVNPNHSIMELYSGRRVLVVINPHGGAICAMRIWEEVVKPFFVLINMQFTFQSTNYAGHAEDLGINFDAKTFDSVLFISGDGTINEFINGVLSREDARSILFRTTFGTIPAGSQNSFARGMGTNSVYTALYCLVKRKVRLYDGLCVENGNHLCRYAFAGCGWGIISDMVKDYERYRCLRRYRYWLLKGIHGFFCLRRHYCCYRYIPDENQIRFLCSHKYPACEECMEQAQNPSTVPELPRAELMAGLQEHFTLDSSSDSSPPTDIEKGAPQPLPSGDLIQLTSPVSQPAVKMDSLLERFSKCMWMEEEGFFHTIGVINSSPDSKWCHSCNGVMDVVVARKGGCCRDMTFALSYVVGQEYNNDLMSYIKAKALEIHSTTDEVVMLDGEVFPGPNPFRFVSVPSLLTVFGEY</sequence>
<dbReference type="GO" id="GO:0001727">
    <property type="term" value="F:lipid kinase activity"/>
    <property type="evidence" value="ECO:0007669"/>
    <property type="project" value="TreeGrafter"/>
</dbReference>
<comment type="caution">
    <text evidence="3">The sequence shown here is derived from an EMBL/GenBank/DDBJ whole genome shotgun (WGS) entry which is preliminary data.</text>
</comment>
<evidence type="ECO:0000259" key="2">
    <source>
        <dbReference type="PROSITE" id="PS50146"/>
    </source>
</evidence>
<feature type="domain" description="DAGKc" evidence="2">
    <location>
        <begin position="83"/>
        <end position="221"/>
    </location>
</feature>
<keyword evidence="3" id="KW-0808">Transferase</keyword>
<dbReference type="PANTHER" id="PTHR12358">
    <property type="entry name" value="SPHINGOSINE KINASE"/>
    <property type="match status" value="1"/>
</dbReference>
<gene>
    <name evidence="3" type="ORF">AV274_3086</name>
</gene>
<dbReference type="SUPFAM" id="SSF111331">
    <property type="entry name" value="NAD kinase/diacylglycerol kinase-like"/>
    <property type="match status" value="1"/>
</dbReference>
<dbReference type="SMART" id="SM00046">
    <property type="entry name" value="DAGKc"/>
    <property type="match status" value="1"/>
</dbReference>
<dbReference type="Gene3D" id="3.40.50.10330">
    <property type="entry name" value="Probable inorganic polyphosphate/atp-NAD kinase, domain 1"/>
    <property type="match status" value="1"/>
</dbReference>
<dbReference type="InterPro" id="IPR016064">
    <property type="entry name" value="NAD/diacylglycerol_kinase_sf"/>
</dbReference>
<dbReference type="GO" id="GO:0016020">
    <property type="term" value="C:membrane"/>
    <property type="evidence" value="ECO:0007669"/>
    <property type="project" value="TreeGrafter"/>
</dbReference>
<dbReference type="GO" id="GO:0046512">
    <property type="term" value="P:sphingosine biosynthetic process"/>
    <property type="evidence" value="ECO:0007669"/>
    <property type="project" value="TreeGrafter"/>
</dbReference>
<evidence type="ECO:0000313" key="3">
    <source>
        <dbReference type="EMBL" id="OAO15215.1"/>
    </source>
</evidence>